<sequence>MKRDIGQTHEQRIAEIMIHHRIKAWPTWLRQLVWASSRSRPPLQSWQTSPESAQDDIQEEALRAFASIPGELVFDHLSSAEHGVSDTEAFARRRIYGRNVVSPQSPPSCFILFLSIILNSFGILLIFLAIINTALTPPTWVKNIRRSHYYGLDLVRRAALV</sequence>
<dbReference type="AlphaFoldDB" id="A0A428TLM5"/>
<keyword evidence="1" id="KW-1133">Transmembrane helix</keyword>
<evidence type="ECO:0000259" key="2">
    <source>
        <dbReference type="SMART" id="SM00831"/>
    </source>
</evidence>
<evidence type="ECO:0000313" key="3">
    <source>
        <dbReference type="EMBL" id="RSM02960.1"/>
    </source>
</evidence>
<evidence type="ECO:0000313" key="4">
    <source>
        <dbReference type="Proteomes" id="UP000288429"/>
    </source>
</evidence>
<accession>A0A428TLM5</accession>
<feature type="transmembrane region" description="Helical" evidence="1">
    <location>
        <begin position="110"/>
        <end position="135"/>
    </location>
</feature>
<dbReference type="InterPro" id="IPR023298">
    <property type="entry name" value="ATPase_P-typ_TM_dom_sf"/>
</dbReference>
<feature type="domain" description="Cation-transporting P-type ATPase N-terminal" evidence="2">
    <location>
        <begin position="64"/>
        <end position="137"/>
    </location>
</feature>
<keyword evidence="4" id="KW-1185">Reference proteome</keyword>
<dbReference type="Proteomes" id="UP000288429">
    <property type="component" value="Unassembled WGS sequence"/>
</dbReference>
<dbReference type="Pfam" id="PF00690">
    <property type="entry name" value="Cation_ATPase_N"/>
    <property type="match status" value="1"/>
</dbReference>
<dbReference type="SMART" id="SM00831">
    <property type="entry name" value="Cation_ATPase_N"/>
    <property type="match status" value="1"/>
</dbReference>
<gene>
    <name evidence="3" type="ORF">CDV31_010701</name>
</gene>
<proteinExistence type="predicted"/>
<keyword evidence="1" id="KW-0472">Membrane</keyword>
<name>A0A428TLM5_9HYPO</name>
<dbReference type="InterPro" id="IPR004014">
    <property type="entry name" value="ATPase_P-typ_cation-transptr_N"/>
</dbReference>
<reference evidence="3 4" key="1">
    <citation type="submission" date="2017-06" db="EMBL/GenBank/DDBJ databases">
        <title>Cmopartive genomic analysis of Ambrosia Fusariam Clade fungi.</title>
        <authorList>
            <person name="Stajich J.E."/>
            <person name="Carrillo J."/>
            <person name="Kijimoto T."/>
            <person name="Eskalen A."/>
            <person name="O'Donnell K."/>
            <person name="Kasson M."/>
        </authorList>
    </citation>
    <scope>NUCLEOTIDE SEQUENCE [LARGE SCALE GENOMIC DNA]</scope>
    <source>
        <strain evidence="3 4">NRRL 20438</strain>
    </source>
</reference>
<comment type="caution">
    <text evidence="3">The sequence shown here is derived from an EMBL/GenBank/DDBJ whole genome shotgun (WGS) entry which is preliminary data.</text>
</comment>
<dbReference type="EMBL" id="NIZV01000169">
    <property type="protein sequence ID" value="RSM02960.1"/>
    <property type="molecule type" value="Genomic_DNA"/>
</dbReference>
<keyword evidence="1" id="KW-0812">Transmembrane</keyword>
<organism evidence="3 4">
    <name type="scientific">Fusarium ambrosium</name>
    <dbReference type="NCBI Taxonomy" id="131363"/>
    <lineage>
        <taxon>Eukaryota</taxon>
        <taxon>Fungi</taxon>
        <taxon>Dikarya</taxon>
        <taxon>Ascomycota</taxon>
        <taxon>Pezizomycotina</taxon>
        <taxon>Sordariomycetes</taxon>
        <taxon>Hypocreomycetidae</taxon>
        <taxon>Hypocreales</taxon>
        <taxon>Nectriaceae</taxon>
        <taxon>Fusarium</taxon>
        <taxon>Fusarium solani species complex</taxon>
    </lineage>
</organism>
<protein>
    <recommendedName>
        <fullName evidence="2">Cation-transporting P-type ATPase N-terminal domain-containing protein</fullName>
    </recommendedName>
</protein>
<evidence type="ECO:0000256" key="1">
    <source>
        <dbReference type="SAM" id="Phobius"/>
    </source>
</evidence>
<dbReference type="SUPFAM" id="SSF81665">
    <property type="entry name" value="Calcium ATPase, transmembrane domain M"/>
    <property type="match status" value="1"/>
</dbReference>